<protein>
    <submittedName>
        <fullName evidence="1">Uncharacterized protein</fullName>
    </submittedName>
</protein>
<organism evidence="1 2">
    <name type="scientific">Bacteroides salyersiae CL02T12C01</name>
    <dbReference type="NCBI Taxonomy" id="997887"/>
    <lineage>
        <taxon>Bacteria</taxon>
        <taxon>Pseudomonadati</taxon>
        <taxon>Bacteroidota</taxon>
        <taxon>Bacteroidia</taxon>
        <taxon>Bacteroidales</taxon>
        <taxon>Bacteroidaceae</taxon>
        <taxon>Bacteroides</taxon>
    </lineage>
</organism>
<evidence type="ECO:0000313" key="1">
    <source>
        <dbReference type="EMBL" id="EIY66684.1"/>
    </source>
</evidence>
<evidence type="ECO:0000313" key="2">
    <source>
        <dbReference type="Proteomes" id="UP000005150"/>
    </source>
</evidence>
<comment type="caution">
    <text evidence="1">The sequence shown here is derived from an EMBL/GenBank/DDBJ whole genome shotgun (WGS) entry which is preliminary data.</text>
</comment>
<proteinExistence type="predicted"/>
<dbReference type="EMBL" id="AGXV01000020">
    <property type="protein sequence ID" value="EIY66684.1"/>
    <property type="molecule type" value="Genomic_DNA"/>
</dbReference>
<reference evidence="1 2" key="1">
    <citation type="submission" date="2012-02" db="EMBL/GenBank/DDBJ databases">
        <title>The Genome Sequence of Bacteroides salyersiae CL02T12C01.</title>
        <authorList>
            <consortium name="The Broad Institute Genome Sequencing Platform"/>
            <person name="Earl A."/>
            <person name="Ward D."/>
            <person name="Feldgarden M."/>
            <person name="Gevers D."/>
            <person name="Zitomersky N.L."/>
            <person name="Coyne M.J."/>
            <person name="Comstock L.E."/>
            <person name="Young S.K."/>
            <person name="Zeng Q."/>
            <person name="Gargeya S."/>
            <person name="Fitzgerald M."/>
            <person name="Haas B."/>
            <person name="Abouelleil A."/>
            <person name="Alvarado L."/>
            <person name="Arachchi H.M."/>
            <person name="Berlin A."/>
            <person name="Chapman S.B."/>
            <person name="Gearin G."/>
            <person name="Goldberg J."/>
            <person name="Griggs A."/>
            <person name="Gujja S."/>
            <person name="Hansen M."/>
            <person name="Heiman D."/>
            <person name="Howarth C."/>
            <person name="Larimer J."/>
            <person name="Lui A."/>
            <person name="MacDonald P.J.P."/>
            <person name="McCowen C."/>
            <person name="Montmayeur A."/>
            <person name="Murphy C."/>
            <person name="Neiman D."/>
            <person name="Pearson M."/>
            <person name="Priest M."/>
            <person name="Roberts A."/>
            <person name="Saif S."/>
            <person name="Shea T."/>
            <person name="Sisk P."/>
            <person name="Stolte C."/>
            <person name="Sykes S."/>
            <person name="Wortman J."/>
            <person name="Nusbaum C."/>
            <person name="Birren B."/>
        </authorList>
    </citation>
    <scope>NUCLEOTIDE SEQUENCE [LARGE SCALE GENOMIC DNA]</scope>
    <source>
        <strain evidence="1 2">CL02T12C01</strain>
    </source>
</reference>
<sequence>MDANLTKTYVTDNLFYKVEYEISYFTQITVLFFTGCLNNLQPHFFSNPSDI</sequence>
<keyword evidence="2" id="KW-1185">Reference proteome</keyword>
<dbReference type="Proteomes" id="UP000005150">
    <property type="component" value="Unassembled WGS sequence"/>
</dbReference>
<accession>I9I1H1</accession>
<dbReference type="AlphaFoldDB" id="I9I1H1"/>
<name>I9I1H1_9BACE</name>
<gene>
    <name evidence="1" type="ORF">HMPREF1071_01445</name>
</gene>
<dbReference type="HOGENOM" id="CLU_3095735_0_0_10"/>